<keyword evidence="4" id="KW-1185">Reference proteome</keyword>
<dbReference type="EMBL" id="JARIHO010000054">
    <property type="protein sequence ID" value="KAJ7319363.1"/>
    <property type="molecule type" value="Genomic_DNA"/>
</dbReference>
<dbReference type="AlphaFoldDB" id="A0AAD6ZF69"/>
<evidence type="ECO:0000256" key="1">
    <source>
        <dbReference type="SAM" id="MobiDB-lite"/>
    </source>
</evidence>
<reference evidence="3" key="1">
    <citation type="submission" date="2023-03" db="EMBL/GenBank/DDBJ databases">
        <title>Massive genome expansion in bonnet fungi (Mycena s.s.) driven by repeated elements and novel gene families across ecological guilds.</title>
        <authorList>
            <consortium name="Lawrence Berkeley National Laboratory"/>
            <person name="Harder C.B."/>
            <person name="Miyauchi S."/>
            <person name="Viragh M."/>
            <person name="Kuo A."/>
            <person name="Thoen E."/>
            <person name="Andreopoulos B."/>
            <person name="Lu D."/>
            <person name="Skrede I."/>
            <person name="Drula E."/>
            <person name="Henrissat B."/>
            <person name="Morin E."/>
            <person name="Kohler A."/>
            <person name="Barry K."/>
            <person name="LaButti K."/>
            <person name="Morin E."/>
            <person name="Salamov A."/>
            <person name="Lipzen A."/>
            <person name="Mereny Z."/>
            <person name="Hegedus B."/>
            <person name="Baldrian P."/>
            <person name="Stursova M."/>
            <person name="Weitz H."/>
            <person name="Taylor A."/>
            <person name="Grigoriev I.V."/>
            <person name="Nagy L.G."/>
            <person name="Martin F."/>
            <person name="Kauserud H."/>
        </authorList>
    </citation>
    <scope>NUCLEOTIDE SEQUENCE</scope>
    <source>
        <strain evidence="3">CBHHK002</strain>
    </source>
</reference>
<name>A0AAD6ZF69_9AGAR</name>
<feature type="non-terminal residue" evidence="3">
    <location>
        <position position="1"/>
    </location>
</feature>
<protein>
    <recommendedName>
        <fullName evidence="2">RNase H type-1 domain-containing protein</fullName>
    </recommendedName>
</protein>
<gene>
    <name evidence="3" type="ORF">DFH08DRAFT_713712</name>
</gene>
<dbReference type="PROSITE" id="PS50879">
    <property type="entry name" value="RNASE_H_1"/>
    <property type="match status" value="1"/>
</dbReference>
<evidence type="ECO:0000259" key="2">
    <source>
        <dbReference type="PROSITE" id="PS50879"/>
    </source>
</evidence>
<sequence length="210" mass="23373">APVVLIQVKGHSGNRHNNAADMLAKQGALLPEVPAYVPLPSQPMLQVGPSYRIIDPSIAKVLHQPIQKPEKSNACTDGTDHMSALTAHCNRPALLALQLEHHKKLLEAETEREFWRVAKDVMNPKRVSSGFSAEALKNVFIARMNPVQPVPESFDEVRLEYNHALAAAIPDRTPDETPDRIFSQPFNEEEMAEAKDHLQQYPLTSSKGYD</sequence>
<feature type="domain" description="RNase H type-1" evidence="2">
    <location>
        <begin position="1"/>
        <end position="29"/>
    </location>
</feature>
<evidence type="ECO:0000313" key="3">
    <source>
        <dbReference type="EMBL" id="KAJ7319363.1"/>
    </source>
</evidence>
<dbReference type="Gene3D" id="3.30.420.10">
    <property type="entry name" value="Ribonuclease H-like superfamily/Ribonuclease H"/>
    <property type="match status" value="1"/>
</dbReference>
<feature type="compositionally biased region" description="Polar residues" evidence="1">
    <location>
        <begin position="201"/>
        <end position="210"/>
    </location>
</feature>
<dbReference type="GO" id="GO:0004523">
    <property type="term" value="F:RNA-DNA hybrid ribonuclease activity"/>
    <property type="evidence" value="ECO:0007669"/>
    <property type="project" value="InterPro"/>
</dbReference>
<organism evidence="3 4">
    <name type="scientific">Mycena albidolilacea</name>
    <dbReference type="NCBI Taxonomy" id="1033008"/>
    <lineage>
        <taxon>Eukaryota</taxon>
        <taxon>Fungi</taxon>
        <taxon>Dikarya</taxon>
        <taxon>Basidiomycota</taxon>
        <taxon>Agaricomycotina</taxon>
        <taxon>Agaricomycetes</taxon>
        <taxon>Agaricomycetidae</taxon>
        <taxon>Agaricales</taxon>
        <taxon>Marasmiineae</taxon>
        <taxon>Mycenaceae</taxon>
        <taxon>Mycena</taxon>
    </lineage>
</organism>
<proteinExistence type="predicted"/>
<dbReference type="InterPro" id="IPR036397">
    <property type="entry name" value="RNaseH_sf"/>
</dbReference>
<comment type="caution">
    <text evidence="3">The sequence shown here is derived from an EMBL/GenBank/DDBJ whole genome shotgun (WGS) entry which is preliminary data.</text>
</comment>
<dbReference type="InterPro" id="IPR002156">
    <property type="entry name" value="RNaseH_domain"/>
</dbReference>
<dbReference type="GO" id="GO:0003676">
    <property type="term" value="F:nucleic acid binding"/>
    <property type="evidence" value="ECO:0007669"/>
    <property type="project" value="InterPro"/>
</dbReference>
<dbReference type="Proteomes" id="UP001218218">
    <property type="component" value="Unassembled WGS sequence"/>
</dbReference>
<accession>A0AAD6ZF69</accession>
<feature type="region of interest" description="Disordered" evidence="1">
    <location>
        <begin position="191"/>
        <end position="210"/>
    </location>
</feature>
<evidence type="ECO:0000313" key="4">
    <source>
        <dbReference type="Proteomes" id="UP001218218"/>
    </source>
</evidence>